<feature type="non-terminal residue" evidence="2">
    <location>
        <position position="1"/>
    </location>
</feature>
<protein>
    <submittedName>
        <fullName evidence="2">Unplaced genomic scaffold K443scaffold_702, whole genome shotgun sequence</fullName>
    </submittedName>
</protein>
<feature type="region of interest" description="Disordered" evidence="1">
    <location>
        <begin position="826"/>
        <end position="869"/>
    </location>
</feature>
<dbReference type="Proteomes" id="UP000054477">
    <property type="component" value="Unassembled WGS sequence"/>
</dbReference>
<evidence type="ECO:0000313" key="3">
    <source>
        <dbReference type="Proteomes" id="UP000054477"/>
    </source>
</evidence>
<dbReference type="Pfam" id="PF18759">
    <property type="entry name" value="Plavaka"/>
    <property type="match status" value="1"/>
</dbReference>
<dbReference type="STRING" id="1095629.A0A0C9X116"/>
<feature type="region of interest" description="Disordered" evidence="1">
    <location>
        <begin position="396"/>
        <end position="420"/>
    </location>
</feature>
<accession>A0A0C9X116</accession>
<evidence type="ECO:0000313" key="2">
    <source>
        <dbReference type="EMBL" id="KIJ90252.1"/>
    </source>
</evidence>
<keyword evidence="3" id="KW-1185">Reference proteome</keyword>
<reference evidence="3" key="2">
    <citation type="submission" date="2015-01" db="EMBL/GenBank/DDBJ databases">
        <title>Evolutionary Origins and Diversification of the Mycorrhizal Mutualists.</title>
        <authorList>
            <consortium name="DOE Joint Genome Institute"/>
            <consortium name="Mycorrhizal Genomics Consortium"/>
            <person name="Kohler A."/>
            <person name="Kuo A."/>
            <person name="Nagy L.G."/>
            <person name="Floudas D."/>
            <person name="Copeland A."/>
            <person name="Barry K.W."/>
            <person name="Cichocki N."/>
            <person name="Veneault-Fourrey C."/>
            <person name="LaButti K."/>
            <person name="Lindquist E.A."/>
            <person name="Lipzen A."/>
            <person name="Lundell T."/>
            <person name="Morin E."/>
            <person name="Murat C."/>
            <person name="Riley R."/>
            <person name="Ohm R."/>
            <person name="Sun H."/>
            <person name="Tunlid A."/>
            <person name="Henrissat B."/>
            <person name="Grigoriev I.V."/>
            <person name="Hibbett D.S."/>
            <person name="Martin F."/>
        </authorList>
    </citation>
    <scope>NUCLEOTIDE SEQUENCE [LARGE SCALE GENOMIC DNA]</scope>
    <source>
        <strain evidence="3">LaAM-08-1</strain>
    </source>
</reference>
<proteinExistence type="predicted"/>
<gene>
    <name evidence="2" type="ORF">K443DRAFT_116877</name>
</gene>
<dbReference type="EMBL" id="KN839237">
    <property type="protein sequence ID" value="KIJ90252.1"/>
    <property type="molecule type" value="Genomic_DNA"/>
</dbReference>
<sequence length="887" mass="101452">LRAHVELQQSTGEPGCQLTRVICAFMFWSDETHLTSFGSTKLWPIYAFFGNESKYRRGKPSCNSCNHVAYLEKLPPAFTDFASTSMGGKGPNGQFYTHCHRELFHEQLKVLINAEFVDAWQHGVVIKCGDDILRRFYPRIFTYSADYPEKVLLASIRDKGCRPCPRCLVFKQEIKNLGLPKDRQQRVQFARVDNLQRLNKISSARRIIYEDNYLVNSAAVERILKEESLVPTSNAFSERLHILGFNFFDILVVDLLHEFELGVWKALFTHLLRILSAINPSLLNVLDQRKIPAFGQGTIRSFSKNTSEMKQMAARDFEDILQCAIPVFDGLLPNEHQTPILKLLFLCAHWHGLAKLRMHSDPTLEILDKLTTQMGDGFRFFSAHVCVAYKTRELPREENARRRREAKNNKQSGDLVAKDSKKKEIGPKLKAYNANTYKHHALGDYVAHIREKGTTDSYSTEPGELEHRTPKARYKRTDKKMFIKQLTQIERRQIRLQRLKRKYSLSPNFTKDQVEKSAEEHHHIGKSESHYEDIGSFLRLHAGDPAAKDFFPKLKEHLMQRARGDATSRGAFTDPQDALPGSKDLPKSTPSFLGHEDVLLKYNRIYHHKLMRINYTTYDIRRAQDTINVGTMRRDIMVSPEHLINCPERAITHPYLYARVLGIFHVNAIYTGGTTPDYHPTRFDLLWVRWFHTISPGSWQTQKLETVAFPPMASNGAFGFLDPNDVVRSCHIIPDFASGKRYPDGQGLSLCSRDEGDYCQYYVGRFVDRDMLMRYHSGLGIGHIGIPSFNRYTTGMEVDLVENTTSLDTLSMGLEAAPLVNEGERSLGLAEEEQQQRDDEQVDEPDNQDSDHADDDCDDDSHSDLEDDCVSLVSIGSSVDLDEGYDD</sequence>
<dbReference type="InterPro" id="IPR041078">
    <property type="entry name" value="Plavaka"/>
</dbReference>
<dbReference type="OrthoDB" id="2687259at2759"/>
<feature type="compositionally biased region" description="Acidic residues" evidence="1">
    <location>
        <begin position="840"/>
        <end position="869"/>
    </location>
</feature>
<reference evidence="2 3" key="1">
    <citation type="submission" date="2014-04" db="EMBL/GenBank/DDBJ databases">
        <authorList>
            <consortium name="DOE Joint Genome Institute"/>
            <person name="Kuo A."/>
            <person name="Kohler A."/>
            <person name="Nagy L.G."/>
            <person name="Floudas D."/>
            <person name="Copeland A."/>
            <person name="Barry K.W."/>
            <person name="Cichocki N."/>
            <person name="Veneault-Fourrey C."/>
            <person name="LaButti K."/>
            <person name="Lindquist E.A."/>
            <person name="Lipzen A."/>
            <person name="Lundell T."/>
            <person name="Morin E."/>
            <person name="Murat C."/>
            <person name="Sun H."/>
            <person name="Tunlid A."/>
            <person name="Henrissat B."/>
            <person name="Grigoriev I.V."/>
            <person name="Hibbett D.S."/>
            <person name="Martin F."/>
            <person name="Nordberg H.P."/>
            <person name="Cantor M.N."/>
            <person name="Hua S.X."/>
        </authorList>
    </citation>
    <scope>NUCLEOTIDE SEQUENCE [LARGE SCALE GENOMIC DNA]</scope>
    <source>
        <strain evidence="2 3">LaAM-08-1</strain>
    </source>
</reference>
<dbReference type="HOGENOM" id="CLU_002498_0_1_1"/>
<organism evidence="2 3">
    <name type="scientific">Laccaria amethystina LaAM-08-1</name>
    <dbReference type="NCBI Taxonomy" id="1095629"/>
    <lineage>
        <taxon>Eukaryota</taxon>
        <taxon>Fungi</taxon>
        <taxon>Dikarya</taxon>
        <taxon>Basidiomycota</taxon>
        <taxon>Agaricomycotina</taxon>
        <taxon>Agaricomycetes</taxon>
        <taxon>Agaricomycetidae</taxon>
        <taxon>Agaricales</taxon>
        <taxon>Agaricineae</taxon>
        <taxon>Hydnangiaceae</taxon>
        <taxon>Laccaria</taxon>
    </lineage>
</organism>
<evidence type="ECO:0000256" key="1">
    <source>
        <dbReference type="SAM" id="MobiDB-lite"/>
    </source>
</evidence>
<dbReference type="AlphaFoldDB" id="A0A0C9X116"/>
<feature type="region of interest" description="Disordered" evidence="1">
    <location>
        <begin position="562"/>
        <end position="585"/>
    </location>
</feature>
<name>A0A0C9X116_9AGAR</name>